<keyword evidence="9" id="KW-1185">Reference proteome</keyword>
<dbReference type="SUPFAM" id="SSF51445">
    <property type="entry name" value="(Trans)glycosidases"/>
    <property type="match status" value="1"/>
</dbReference>
<evidence type="ECO:0000256" key="4">
    <source>
        <dbReference type="ARBA" id="ARBA00023295"/>
    </source>
</evidence>
<evidence type="ECO:0000256" key="3">
    <source>
        <dbReference type="ARBA" id="ARBA00022801"/>
    </source>
</evidence>
<dbReference type="InterPro" id="IPR050985">
    <property type="entry name" value="Alpha-glycosidase_related"/>
</dbReference>
<dbReference type="EMBL" id="CP036501">
    <property type="protein sequence ID" value="UZP73554.1"/>
    <property type="molecule type" value="Genomic_DNA"/>
</dbReference>
<dbReference type="InterPro" id="IPR000111">
    <property type="entry name" value="Glyco_hydro_27/36_CS"/>
</dbReference>
<evidence type="ECO:0000259" key="7">
    <source>
        <dbReference type="Pfam" id="PF16875"/>
    </source>
</evidence>
<dbReference type="CDD" id="cd14791">
    <property type="entry name" value="GH36"/>
    <property type="match status" value="1"/>
</dbReference>
<feature type="domain" description="Glycosyl hydrolase family 36 N-terminal" evidence="7">
    <location>
        <begin position="26"/>
        <end position="254"/>
    </location>
</feature>
<dbReference type="Pfam" id="PF16875">
    <property type="entry name" value="Glyco_hydro_36N"/>
    <property type="match status" value="1"/>
</dbReference>
<evidence type="ECO:0000256" key="5">
    <source>
        <dbReference type="PIRNR" id="PIRNR005536"/>
    </source>
</evidence>
<name>A0ABY6Q3I4_9GAMM</name>
<evidence type="ECO:0000256" key="2">
    <source>
        <dbReference type="ARBA" id="ARBA00012755"/>
    </source>
</evidence>
<accession>A0ABY6Q3I4</accession>
<dbReference type="InterPro" id="IPR038417">
    <property type="entry name" value="Alpga-gal_N_sf"/>
</dbReference>
<dbReference type="Proteomes" id="UP001317963">
    <property type="component" value="Chromosome"/>
</dbReference>
<evidence type="ECO:0000313" key="8">
    <source>
        <dbReference type="EMBL" id="UZP73554.1"/>
    </source>
</evidence>
<dbReference type="InterPro" id="IPR031705">
    <property type="entry name" value="Glyco_hydro_36_C"/>
</dbReference>
<dbReference type="PANTHER" id="PTHR43053:SF3">
    <property type="entry name" value="ALPHA-GALACTOSIDASE C-RELATED"/>
    <property type="match status" value="1"/>
</dbReference>
<dbReference type="Gene3D" id="2.70.98.60">
    <property type="entry name" value="alpha-galactosidase from lactobacil brevis"/>
    <property type="match status" value="1"/>
</dbReference>
<dbReference type="InterPro" id="IPR002252">
    <property type="entry name" value="Glyco_hydro_36"/>
</dbReference>
<keyword evidence="4 5" id="KW-0326">Glycosidase</keyword>
<dbReference type="PANTHER" id="PTHR43053">
    <property type="entry name" value="GLYCOSIDASE FAMILY 31"/>
    <property type="match status" value="1"/>
</dbReference>
<comment type="similarity">
    <text evidence="5">Belongs to the glycosyl hydrolase.</text>
</comment>
<dbReference type="PIRSF" id="PIRSF005536">
    <property type="entry name" value="Agal"/>
    <property type="match status" value="1"/>
</dbReference>
<dbReference type="Gene3D" id="2.60.40.1180">
    <property type="entry name" value="Golgi alpha-mannosidase II"/>
    <property type="match status" value="1"/>
</dbReference>
<dbReference type="PROSITE" id="PS00512">
    <property type="entry name" value="ALPHA_GALACTOSIDASE"/>
    <property type="match status" value="1"/>
</dbReference>
<dbReference type="RefSeq" id="WP_279242352.1">
    <property type="nucleotide sequence ID" value="NZ_CP036501.1"/>
</dbReference>
<dbReference type="InterPro" id="IPR013780">
    <property type="entry name" value="Glyco_hydro_b"/>
</dbReference>
<evidence type="ECO:0000259" key="6">
    <source>
        <dbReference type="Pfam" id="PF16874"/>
    </source>
</evidence>
<comment type="catalytic activity">
    <reaction evidence="1 5">
        <text>Hydrolysis of terminal, non-reducing alpha-D-galactose residues in alpha-D-galactosides, including galactose oligosaccharides, galactomannans and galactolipids.</text>
        <dbReference type="EC" id="3.2.1.22"/>
    </reaction>
</comment>
<dbReference type="Pfam" id="PF02065">
    <property type="entry name" value="Melibiase"/>
    <property type="match status" value="1"/>
</dbReference>
<sequence length="708" mass="79429">MRDGLKLFYHLKNEWVSIVVDCRSQQPSIAYFGEALGNVNASMLGQLDRHEAPASLSAEPVISLSPSVGTGYLGHPGIALRKAPNRWQFNPRLVSCEASESRLALVSICEALAVEITHYLRLDRNTSVTELTTHIKNLDSEARVSVDRCLMTAPIQDHLTEALELTGRWGYELQQNRFPLPASSVVRENRTGRTSHHLHPSIRLLSTTTSLHSGDAIDVQLAWSGNHTTRIEQLADGRRLVQAGELLEPDELELDPNTSYTSPSCFFCFSNEGVSGLTQQWHRFIRARHEPVNALPHRTRPVQLNTWEACYFEVNEATVIELIDQAADLGIERFVLDDGWFEGRNNDHTSLGDWQVDRSKFPAGLTPVATHCHSKGLEFGLWIEPEMVSRKSELYRAHPDWVLGFSGTSLIEARHQLVLDLGREEVVDYLFESISALLTETPIRYLKWDMNRDIHQMENAVGGRAVHHQTNAVYALMARIRKQFPHVEIESCASGGGRLDMGVLQHATRFWPSDTNDALDRVRVQTGFLSMLPPELMGSHVGPSPCHLTGRQHAMAFRAGVALWGHMGVEADIRALDESERAVLEAAINLHKQHRLLLHRGCYIEHESSAQQVSWSVVSADQTEALSALALMETPNTAFPKRMRFLGIDVAKQYRVNLVWPQELSAAQAQYRDSLQANTFGGDWLQHAGLEPPIMRPESILIYHLTAI</sequence>
<dbReference type="EC" id="3.2.1.22" evidence="2 5"/>
<evidence type="ECO:0000256" key="1">
    <source>
        <dbReference type="ARBA" id="ARBA00001255"/>
    </source>
</evidence>
<keyword evidence="3 5" id="KW-0378">Hydrolase</keyword>
<organism evidence="8 9">
    <name type="scientific">Candidatus Paraluminiphilus aquimaris</name>
    <dbReference type="NCBI Taxonomy" id="2518994"/>
    <lineage>
        <taxon>Bacteria</taxon>
        <taxon>Pseudomonadati</taxon>
        <taxon>Pseudomonadota</taxon>
        <taxon>Gammaproteobacteria</taxon>
        <taxon>Cellvibrionales</taxon>
        <taxon>Halieaceae</taxon>
        <taxon>Candidatus Paraluminiphilus</taxon>
    </lineage>
</organism>
<reference evidence="8 9" key="1">
    <citation type="submission" date="2019-02" db="EMBL/GenBank/DDBJ databases">
        <title>Halieaceae_genomes.</title>
        <authorList>
            <person name="Li S.-H."/>
        </authorList>
    </citation>
    <scope>NUCLEOTIDE SEQUENCE [LARGE SCALE GENOMIC DNA]</scope>
    <source>
        <strain evidence="8 9">JH123</strain>
    </source>
</reference>
<proteinExistence type="inferred from homology"/>
<dbReference type="InterPro" id="IPR017853">
    <property type="entry name" value="GH"/>
</dbReference>
<dbReference type="Gene3D" id="3.20.20.70">
    <property type="entry name" value="Aldolase class I"/>
    <property type="match status" value="1"/>
</dbReference>
<feature type="domain" description="Glycosyl hydrolase family 36 C-terminal" evidence="6">
    <location>
        <begin position="613"/>
        <end position="693"/>
    </location>
</feature>
<evidence type="ECO:0000313" key="9">
    <source>
        <dbReference type="Proteomes" id="UP001317963"/>
    </source>
</evidence>
<dbReference type="InterPro" id="IPR013785">
    <property type="entry name" value="Aldolase_TIM"/>
</dbReference>
<protein>
    <recommendedName>
        <fullName evidence="2 5">Alpha-galactosidase</fullName>
        <ecNumber evidence="2 5">3.2.1.22</ecNumber>
    </recommendedName>
</protein>
<dbReference type="Pfam" id="PF16874">
    <property type="entry name" value="Glyco_hydro_36C"/>
    <property type="match status" value="1"/>
</dbReference>
<gene>
    <name evidence="8" type="ORF">E0F26_01875</name>
</gene>
<dbReference type="PRINTS" id="PR00743">
    <property type="entry name" value="GLHYDRLASE36"/>
</dbReference>
<dbReference type="InterPro" id="IPR031704">
    <property type="entry name" value="Glyco_hydro_36_N"/>
</dbReference>